<gene>
    <name evidence="2" type="ORF">QBZ16_003830</name>
</gene>
<sequence>MAGQCRVALGATSGADQLLSWAIYFKNGGVGTFLPLFFGYMRAFAPAQPPPPPPAPAPQEPWSEDPPKPAPVEDTAPSAPPAFLQTAFVDPSDPTKIFLTRPTTSSSEQQPGPNPYVLL</sequence>
<comment type="caution">
    <text evidence="2">The sequence shown here is derived from an EMBL/GenBank/DDBJ whole genome shotgun (WGS) entry which is preliminary data.</text>
</comment>
<dbReference type="EMBL" id="JASFZW010000005">
    <property type="protein sequence ID" value="KAK2077962.1"/>
    <property type="molecule type" value="Genomic_DNA"/>
</dbReference>
<evidence type="ECO:0000256" key="1">
    <source>
        <dbReference type="SAM" id="MobiDB-lite"/>
    </source>
</evidence>
<organism evidence="2 3">
    <name type="scientific">Prototheca wickerhamii</name>
    <dbReference type="NCBI Taxonomy" id="3111"/>
    <lineage>
        <taxon>Eukaryota</taxon>
        <taxon>Viridiplantae</taxon>
        <taxon>Chlorophyta</taxon>
        <taxon>core chlorophytes</taxon>
        <taxon>Trebouxiophyceae</taxon>
        <taxon>Chlorellales</taxon>
        <taxon>Chlorellaceae</taxon>
        <taxon>Prototheca</taxon>
    </lineage>
</organism>
<feature type="compositionally biased region" description="Polar residues" evidence="1">
    <location>
        <begin position="101"/>
        <end position="111"/>
    </location>
</feature>
<feature type="region of interest" description="Disordered" evidence="1">
    <location>
        <begin position="47"/>
        <end position="119"/>
    </location>
</feature>
<name>A0AAD9IKN5_PROWI</name>
<evidence type="ECO:0000313" key="2">
    <source>
        <dbReference type="EMBL" id="KAK2077962.1"/>
    </source>
</evidence>
<reference evidence="2" key="1">
    <citation type="submission" date="2021-01" db="EMBL/GenBank/DDBJ databases">
        <authorList>
            <person name="Eckstrom K.M.E."/>
        </authorList>
    </citation>
    <scope>NUCLEOTIDE SEQUENCE</scope>
    <source>
        <strain evidence="2">UVCC 0001</strain>
    </source>
</reference>
<dbReference type="Proteomes" id="UP001255856">
    <property type="component" value="Unassembled WGS sequence"/>
</dbReference>
<keyword evidence="3" id="KW-1185">Reference proteome</keyword>
<accession>A0AAD9IKN5</accession>
<proteinExistence type="predicted"/>
<feature type="compositionally biased region" description="Pro residues" evidence="1">
    <location>
        <begin position="47"/>
        <end position="59"/>
    </location>
</feature>
<evidence type="ECO:0000313" key="3">
    <source>
        <dbReference type="Proteomes" id="UP001255856"/>
    </source>
</evidence>
<dbReference type="AlphaFoldDB" id="A0AAD9IKN5"/>
<protein>
    <submittedName>
        <fullName evidence="2">Uncharacterized protein</fullName>
    </submittedName>
</protein>